<sequence length="189" mass="21315">MEASPSSLLREKSTKRKFLLSSEAGILPESWLGDREIPDTLPTKLPNDSGIGPVQYSQILEVAKRVRYWASEVEAAKRISPERLPEKSLGKLRGWWWGHTPPGSNLCSSQCLAAMRLGGIEVPCEPLLRAQLDVIFRLVCSGNRSSKECSSHQAAKGISFAWILPIRPLMFEDTEKEFWYLIPSLMFRK</sequence>
<accession>A0AAD6VYG1</accession>
<comment type="caution">
    <text evidence="1">The sequence shown here is derived from an EMBL/GenBank/DDBJ whole genome shotgun (WGS) entry which is preliminary data.</text>
</comment>
<organism evidence="1 2">
    <name type="scientific">Populus alba x Populus x berolinensis</name>
    <dbReference type="NCBI Taxonomy" id="444605"/>
    <lineage>
        <taxon>Eukaryota</taxon>
        <taxon>Viridiplantae</taxon>
        <taxon>Streptophyta</taxon>
        <taxon>Embryophyta</taxon>
        <taxon>Tracheophyta</taxon>
        <taxon>Spermatophyta</taxon>
        <taxon>Magnoliopsida</taxon>
        <taxon>eudicotyledons</taxon>
        <taxon>Gunneridae</taxon>
        <taxon>Pentapetalae</taxon>
        <taxon>rosids</taxon>
        <taxon>fabids</taxon>
        <taxon>Malpighiales</taxon>
        <taxon>Salicaceae</taxon>
        <taxon>Saliceae</taxon>
        <taxon>Populus</taxon>
    </lineage>
</organism>
<gene>
    <name evidence="1" type="ORF">NC653_015763</name>
</gene>
<keyword evidence="2" id="KW-1185">Reference proteome</keyword>
<evidence type="ECO:0000313" key="1">
    <source>
        <dbReference type="EMBL" id="KAJ6992475.1"/>
    </source>
</evidence>
<dbReference type="AlphaFoldDB" id="A0AAD6VYG1"/>
<evidence type="ECO:0000313" key="2">
    <source>
        <dbReference type="Proteomes" id="UP001164929"/>
    </source>
</evidence>
<reference evidence="1" key="1">
    <citation type="journal article" date="2023" name="Mol. Ecol. Resour.">
        <title>Chromosome-level genome assembly of a triploid poplar Populus alba 'Berolinensis'.</title>
        <authorList>
            <person name="Chen S."/>
            <person name="Yu Y."/>
            <person name="Wang X."/>
            <person name="Wang S."/>
            <person name="Zhang T."/>
            <person name="Zhou Y."/>
            <person name="He R."/>
            <person name="Meng N."/>
            <person name="Wang Y."/>
            <person name="Liu W."/>
            <person name="Liu Z."/>
            <person name="Liu J."/>
            <person name="Guo Q."/>
            <person name="Huang H."/>
            <person name="Sederoff R.R."/>
            <person name="Wang G."/>
            <person name="Qu G."/>
            <person name="Chen S."/>
        </authorList>
    </citation>
    <scope>NUCLEOTIDE SEQUENCE</scope>
    <source>
        <strain evidence="1">SC-2020</strain>
    </source>
</reference>
<protein>
    <submittedName>
        <fullName evidence="1">Uncharacterized protein</fullName>
    </submittedName>
</protein>
<name>A0AAD6VYG1_9ROSI</name>
<dbReference type="EMBL" id="JAQIZT010000006">
    <property type="protein sequence ID" value="KAJ6992475.1"/>
    <property type="molecule type" value="Genomic_DNA"/>
</dbReference>
<proteinExistence type="predicted"/>
<dbReference type="Proteomes" id="UP001164929">
    <property type="component" value="Chromosome 6"/>
</dbReference>